<dbReference type="PANTHER" id="PTHR48029">
    <property type="entry name" value="NUCLEOLAR PROTEIN 8"/>
    <property type="match status" value="1"/>
</dbReference>
<keyword evidence="1 2" id="KW-0694">RNA-binding</keyword>
<evidence type="ECO:0000256" key="1">
    <source>
        <dbReference type="ARBA" id="ARBA00022884"/>
    </source>
</evidence>
<evidence type="ECO:0000313" key="5">
    <source>
        <dbReference type="EMBL" id="KAK8386881.1"/>
    </source>
</evidence>
<sequence length="509" mass="57100">MASTRLFIGGLSDKVDRQELGEKVARYAPVASIDFKEKTDPEGKVLLRFAYVNVDAAPSQVEQCIQQLNGASWKGSHLRVERAKESFLDRLNRERAAKKQEENTYFGRSDCLAIKSQEANVINTEGSLVQSKGQRVSREETVVKTDTKHSKKRKECNTSDENLLSPKKKILQTRGEILQTESHLLSAKKEKKKKKNEIEEGILSSFKQFSSVWADSDNENEVAQDESCGRVKGGKSAKPGCGSHRGTKASQDAASPRVDQDEDTDVTVEEDSNSIGSCTDVREEQQTQLDILESLDDPHSGGKSAADDKDQVMGEEHTLSEHQPNKDKVAADKPAINETMPSETEVNSKYVKVSKDLSFGQNMSGFSLLAQFSKINKEVTTEAEKEAVVAPPVSVPRPLVTVHQKVKKRPFFIHDDDREIEAAIRWMTQPITKEVIKEFEEVLPDLRQVIRTRSFRAKKEEADPRMQRRGRGRGRGRGQGRGQGRGRAAGDEVGNPYRDHRWRERDVKK</sequence>
<dbReference type="PROSITE" id="PS50102">
    <property type="entry name" value="RRM"/>
    <property type="match status" value="1"/>
</dbReference>
<dbReference type="EMBL" id="JARAKH010000030">
    <property type="protein sequence ID" value="KAK8386883.1"/>
    <property type="molecule type" value="Genomic_DNA"/>
</dbReference>
<organism evidence="5 6">
    <name type="scientific">Scylla paramamosain</name>
    <name type="common">Mud crab</name>
    <dbReference type="NCBI Taxonomy" id="85552"/>
    <lineage>
        <taxon>Eukaryota</taxon>
        <taxon>Metazoa</taxon>
        <taxon>Ecdysozoa</taxon>
        <taxon>Arthropoda</taxon>
        <taxon>Crustacea</taxon>
        <taxon>Multicrustacea</taxon>
        <taxon>Malacostraca</taxon>
        <taxon>Eumalacostraca</taxon>
        <taxon>Eucarida</taxon>
        <taxon>Decapoda</taxon>
        <taxon>Pleocyemata</taxon>
        <taxon>Brachyura</taxon>
        <taxon>Eubrachyura</taxon>
        <taxon>Portunoidea</taxon>
        <taxon>Portunidae</taxon>
        <taxon>Portuninae</taxon>
        <taxon>Scylla</taxon>
    </lineage>
</organism>
<dbReference type="Gene3D" id="3.30.70.330">
    <property type="match status" value="1"/>
</dbReference>
<reference evidence="5 6" key="1">
    <citation type="submission" date="2023-03" db="EMBL/GenBank/DDBJ databases">
        <title>High-quality genome of Scylla paramamosain provides insights in environmental adaptation.</title>
        <authorList>
            <person name="Zhang L."/>
        </authorList>
    </citation>
    <scope>NUCLEOTIDE SEQUENCE [LARGE SCALE GENOMIC DNA]</scope>
    <source>
        <strain evidence="5">LZ_2023a</strain>
        <tissue evidence="5">Muscle</tissue>
    </source>
</reference>
<accession>A0AAW0THQ4</accession>
<proteinExistence type="predicted"/>
<feature type="compositionally biased region" description="Basic and acidic residues" evidence="3">
    <location>
        <begin position="497"/>
        <end position="509"/>
    </location>
</feature>
<dbReference type="InterPro" id="IPR012677">
    <property type="entry name" value="Nucleotide-bd_a/b_plait_sf"/>
</dbReference>
<evidence type="ECO:0000259" key="4">
    <source>
        <dbReference type="PROSITE" id="PS50102"/>
    </source>
</evidence>
<feature type="compositionally biased region" description="Basic and acidic residues" evidence="3">
    <location>
        <begin position="296"/>
        <end position="330"/>
    </location>
</feature>
<dbReference type="AlphaFoldDB" id="A0AAW0THQ4"/>
<dbReference type="PANTHER" id="PTHR48029:SF1">
    <property type="entry name" value="NUCLEOLAR PROTEIN 8"/>
    <property type="match status" value="1"/>
</dbReference>
<feature type="compositionally biased region" description="Basic and acidic residues" evidence="3">
    <location>
        <begin position="136"/>
        <end position="148"/>
    </location>
</feature>
<protein>
    <recommendedName>
        <fullName evidence="4">RRM domain-containing protein</fullName>
    </recommendedName>
</protein>
<dbReference type="SUPFAM" id="SSF54928">
    <property type="entry name" value="RNA-binding domain, RBD"/>
    <property type="match status" value="1"/>
</dbReference>
<feature type="compositionally biased region" description="Basic residues" evidence="3">
    <location>
        <begin position="467"/>
        <end position="478"/>
    </location>
</feature>
<comment type="caution">
    <text evidence="5">The sequence shown here is derived from an EMBL/GenBank/DDBJ whole genome shotgun (WGS) entry which is preliminary data.</text>
</comment>
<feature type="region of interest" description="Disordered" evidence="3">
    <location>
        <begin position="133"/>
        <end position="159"/>
    </location>
</feature>
<dbReference type="EMBL" id="JARAKH010000030">
    <property type="protein sequence ID" value="KAK8386881.1"/>
    <property type="molecule type" value="Genomic_DNA"/>
</dbReference>
<feature type="compositionally biased region" description="Acidic residues" evidence="3">
    <location>
        <begin position="260"/>
        <end position="272"/>
    </location>
</feature>
<evidence type="ECO:0000313" key="6">
    <source>
        <dbReference type="Proteomes" id="UP001487740"/>
    </source>
</evidence>
<feature type="domain" description="RRM" evidence="4">
    <location>
        <begin position="4"/>
        <end position="85"/>
    </location>
</feature>
<keyword evidence="6" id="KW-1185">Reference proteome</keyword>
<evidence type="ECO:0000256" key="3">
    <source>
        <dbReference type="SAM" id="MobiDB-lite"/>
    </source>
</evidence>
<gene>
    <name evidence="5" type="ORF">O3P69_017951</name>
</gene>
<dbReference type="InterPro" id="IPR035979">
    <property type="entry name" value="RBD_domain_sf"/>
</dbReference>
<evidence type="ECO:0000256" key="2">
    <source>
        <dbReference type="PROSITE-ProRule" id="PRU00176"/>
    </source>
</evidence>
<dbReference type="Proteomes" id="UP001487740">
    <property type="component" value="Unassembled WGS sequence"/>
</dbReference>
<dbReference type="GO" id="GO:0003723">
    <property type="term" value="F:RNA binding"/>
    <property type="evidence" value="ECO:0007669"/>
    <property type="project" value="UniProtKB-UniRule"/>
</dbReference>
<feature type="region of interest" description="Disordered" evidence="3">
    <location>
        <begin position="224"/>
        <end position="330"/>
    </location>
</feature>
<dbReference type="InterPro" id="IPR000504">
    <property type="entry name" value="RRM_dom"/>
</dbReference>
<name>A0AAW0THQ4_SCYPA</name>
<feature type="region of interest" description="Disordered" evidence="3">
    <location>
        <begin position="456"/>
        <end position="509"/>
    </location>
</feature>
<feature type="compositionally biased region" description="Basic and acidic residues" evidence="3">
    <location>
        <begin position="457"/>
        <end position="466"/>
    </location>
</feature>
<dbReference type="SMART" id="SM00360">
    <property type="entry name" value="RRM"/>
    <property type="match status" value="1"/>
</dbReference>